<evidence type="ECO:0000313" key="2">
    <source>
        <dbReference type="Proteomes" id="UP000589716"/>
    </source>
</evidence>
<organism evidence="1 2">
    <name type="scientific">Ottowia beijingensis</name>
    <dbReference type="NCBI Taxonomy" id="1207057"/>
    <lineage>
        <taxon>Bacteria</taxon>
        <taxon>Pseudomonadati</taxon>
        <taxon>Pseudomonadota</taxon>
        <taxon>Betaproteobacteria</taxon>
        <taxon>Burkholderiales</taxon>
        <taxon>Comamonadaceae</taxon>
        <taxon>Ottowia</taxon>
    </lineage>
</organism>
<protein>
    <submittedName>
        <fullName evidence="1">Uncharacterized protein</fullName>
    </submittedName>
</protein>
<gene>
    <name evidence="1" type="ORF">H0I39_04040</name>
</gene>
<dbReference type="RefSeq" id="WP_180549648.1">
    <property type="nucleotide sequence ID" value="NZ_JACCKX010000001.1"/>
</dbReference>
<dbReference type="Proteomes" id="UP000589716">
    <property type="component" value="Unassembled WGS sequence"/>
</dbReference>
<reference evidence="1 2" key="1">
    <citation type="submission" date="2020-07" db="EMBL/GenBank/DDBJ databases">
        <authorList>
            <person name="Maaloum M."/>
        </authorList>
    </citation>
    <scope>NUCLEOTIDE SEQUENCE [LARGE SCALE GENOMIC DNA]</scope>
    <source>
        <strain evidence="1 2">GCS-AN-3</strain>
    </source>
</reference>
<sequence>MPNPTLSQAFFDGLGNRNVQADRVRAGDAGLAETPADSDLGGLWRVYRLRHHGQKVAADAVRAGALVGRLTVWSHVADRNRRAELLASFELPDGTRPLPGLVQVRLLQIDRGGVLLTGYERVLIESDCPGGNMPFRQTWWCLPSPA</sequence>
<keyword evidence="2" id="KW-1185">Reference proteome</keyword>
<dbReference type="AlphaFoldDB" id="A0A853ITT4"/>
<name>A0A853ITT4_9BURK</name>
<accession>A0A853ITT4</accession>
<evidence type="ECO:0000313" key="1">
    <source>
        <dbReference type="EMBL" id="NZA01141.1"/>
    </source>
</evidence>
<proteinExistence type="predicted"/>
<dbReference type="EMBL" id="JACCKX010000001">
    <property type="protein sequence ID" value="NZA01141.1"/>
    <property type="molecule type" value="Genomic_DNA"/>
</dbReference>
<comment type="caution">
    <text evidence="1">The sequence shown here is derived from an EMBL/GenBank/DDBJ whole genome shotgun (WGS) entry which is preliminary data.</text>
</comment>